<dbReference type="GO" id="GO:0005737">
    <property type="term" value="C:cytoplasm"/>
    <property type="evidence" value="ECO:0007669"/>
    <property type="project" value="TreeGrafter"/>
</dbReference>
<dbReference type="Gene3D" id="1.25.40.20">
    <property type="entry name" value="Ankyrin repeat-containing domain"/>
    <property type="match status" value="1"/>
</dbReference>
<dbReference type="Pfam" id="PF12796">
    <property type="entry name" value="Ank_2"/>
    <property type="match status" value="3"/>
</dbReference>
<feature type="repeat" description="ANK" evidence="3">
    <location>
        <begin position="152"/>
        <end position="184"/>
    </location>
</feature>
<name>A0A8X8BL83_POLSE</name>
<dbReference type="AlphaFoldDB" id="A0A8X8BL83"/>
<feature type="repeat" description="ANK" evidence="3">
    <location>
        <begin position="44"/>
        <end position="72"/>
    </location>
</feature>
<evidence type="ECO:0000313" key="6">
    <source>
        <dbReference type="Proteomes" id="UP000886611"/>
    </source>
</evidence>
<gene>
    <name evidence="5" type="primary">Asb10</name>
    <name evidence="5" type="ORF">GTO96_0018070</name>
</gene>
<dbReference type="EMBL" id="JAATIS010007298">
    <property type="protein sequence ID" value="KAG2458266.1"/>
    <property type="molecule type" value="Genomic_DNA"/>
</dbReference>
<feature type="repeat" description="ANK" evidence="3">
    <location>
        <begin position="11"/>
        <end position="43"/>
    </location>
</feature>
<comment type="caution">
    <text evidence="5">The sequence shown here is derived from an EMBL/GenBank/DDBJ whole genome shotgun (WGS) entry which is preliminary data.</text>
</comment>
<evidence type="ECO:0000313" key="5">
    <source>
        <dbReference type="EMBL" id="KAG2458266.1"/>
    </source>
</evidence>
<dbReference type="PROSITE" id="PS50297">
    <property type="entry name" value="ANK_REP_REGION"/>
    <property type="match status" value="4"/>
</dbReference>
<dbReference type="SUPFAM" id="SSF48403">
    <property type="entry name" value="Ankyrin repeat"/>
    <property type="match status" value="1"/>
</dbReference>
<keyword evidence="6" id="KW-1185">Reference proteome</keyword>
<dbReference type="InterPro" id="IPR002110">
    <property type="entry name" value="Ankyrin_rpt"/>
</dbReference>
<feature type="non-terminal residue" evidence="5">
    <location>
        <position position="1"/>
    </location>
</feature>
<accession>A0A8X8BL83</accession>
<evidence type="ECO:0000256" key="3">
    <source>
        <dbReference type="PROSITE-ProRule" id="PRU00023"/>
    </source>
</evidence>
<dbReference type="InterPro" id="IPR036770">
    <property type="entry name" value="Ankyrin_rpt-contain_sf"/>
</dbReference>
<dbReference type="SMART" id="SM00248">
    <property type="entry name" value="ANK"/>
    <property type="match status" value="5"/>
</dbReference>
<evidence type="ECO:0000256" key="2">
    <source>
        <dbReference type="ARBA" id="ARBA00023043"/>
    </source>
</evidence>
<keyword evidence="4" id="KW-0175">Coiled coil</keyword>
<sequence length="486" mass="53725">MRGSDVELAPGGKTALHEACLNAREECAKLLLMYGANPNSVTEDGYTPLHLCTTPESLQCATLLLQFGATVNGSCLQDDETPLHVAASCGLEEHVDLYLRNGASIEKQNDEGQTPLHSACSEPHGTQEMQRYFNICQKLVSAGASIFTANQDMQTPLHMACKTVNPNIVDLLLQHGALVNKMSYGSETPLHIILKLACFNLDHCPEHIVRSLVNYGAIRVWPGALPKVLHHCCQSPRIIEVLINTYDRVKITDTWKEAVVPEILQGVPSRTTPLLRRCDDGVAGARHVTVRACSAVREVVDSLQSLYLEDHHGPEEEGLENVSPLWEDLAQQMTRLEEKIREVAESTLEREAALRARISSSQEEMKEYINEQVQLLGREIVLCLQRRDRRWQDSLQGEVQRCLQKIRPSPVIATPYVSREGSACLNRPFVPGVRLSFPKLGAPYNVDDVLNFVEDGEVYLAVNPLTPEELIGVIGTSLSDRCGAGG</sequence>
<feature type="coiled-coil region" evidence="4">
    <location>
        <begin position="326"/>
        <end position="371"/>
    </location>
</feature>
<evidence type="ECO:0000256" key="4">
    <source>
        <dbReference type="SAM" id="Coils"/>
    </source>
</evidence>
<dbReference type="Proteomes" id="UP000886611">
    <property type="component" value="Unassembled WGS sequence"/>
</dbReference>
<organism evidence="5 6">
    <name type="scientific">Polypterus senegalus</name>
    <name type="common">Senegal bichir</name>
    <dbReference type="NCBI Taxonomy" id="55291"/>
    <lineage>
        <taxon>Eukaryota</taxon>
        <taxon>Metazoa</taxon>
        <taxon>Chordata</taxon>
        <taxon>Craniata</taxon>
        <taxon>Vertebrata</taxon>
        <taxon>Euteleostomi</taxon>
        <taxon>Actinopterygii</taxon>
        <taxon>Polypteriformes</taxon>
        <taxon>Polypteridae</taxon>
        <taxon>Polypterus</taxon>
    </lineage>
</organism>
<keyword evidence="2 3" id="KW-0040">ANK repeat</keyword>
<dbReference type="PANTHER" id="PTHR24198:SF173">
    <property type="entry name" value="ANKYRIN REPEAT AND SOCS BOX PROTEIN 10-RELATED"/>
    <property type="match status" value="1"/>
</dbReference>
<feature type="repeat" description="ANK" evidence="3">
    <location>
        <begin position="78"/>
        <end position="110"/>
    </location>
</feature>
<dbReference type="PROSITE" id="PS50088">
    <property type="entry name" value="ANK_REPEAT"/>
    <property type="match status" value="5"/>
</dbReference>
<protein>
    <submittedName>
        <fullName evidence="5">ASB10 protein</fullName>
    </submittedName>
</protein>
<dbReference type="PANTHER" id="PTHR24198">
    <property type="entry name" value="ANKYRIN REPEAT AND PROTEIN KINASE DOMAIN-CONTAINING PROTEIN"/>
    <property type="match status" value="1"/>
</dbReference>
<keyword evidence="1" id="KW-0677">Repeat</keyword>
<proteinExistence type="predicted"/>
<feature type="non-terminal residue" evidence="5">
    <location>
        <position position="486"/>
    </location>
</feature>
<evidence type="ECO:0000256" key="1">
    <source>
        <dbReference type="ARBA" id="ARBA00022737"/>
    </source>
</evidence>
<feature type="repeat" description="ANK" evidence="3">
    <location>
        <begin position="111"/>
        <end position="151"/>
    </location>
</feature>
<reference evidence="5 6" key="1">
    <citation type="journal article" date="2021" name="Cell">
        <title>Tracing the genetic footprints of vertebrate landing in non-teleost ray-finned fishes.</title>
        <authorList>
            <person name="Bi X."/>
            <person name="Wang K."/>
            <person name="Yang L."/>
            <person name="Pan H."/>
            <person name="Jiang H."/>
            <person name="Wei Q."/>
            <person name="Fang M."/>
            <person name="Yu H."/>
            <person name="Zhu C."/>
            <person name="Cai Y."/>
            <person name="He Y."/>
            <person name="Gan X."/>
            <person name="Zeng H."/>
            <person name="Yu D."/>
            <person name="Zhu Y."/>
            <person name="Jiang H."/>
            <person name="Qiu Q."/>
            <person name="Yang H."/>
            <person name="Zhang Y.E."/>
            <person name="Wang W."/>
            <person name="Zhu M."/>
            <person name="He S."/>
            <person name="Zhang G."/>
        </authorList>
    </citation>
    <scope>NUCLEOTIDE SEQUENCE [LARGE SCALE GENOMIC DNA]</scope>
    <source>
        <strain evidence="5">Bchr_013</strain>
    </source>
</reference>